<gene>
    <name evidence="3" type="ORF">SAMN05216257_105144</name>
</gene>
<evidence type="ECO:0000256" key="1">
    <source>
        <dbReference type="SAM" id="Phobius"/>
    </source>
</evidence>
<dbReference type="STRING" id="990712.SAMN05216257_105144"/>
<feature type="domain" description="Ancillary SecYEG translocon subunit/Cell division coordinator CpoB TPR" evidence="2">
    <location>
        <begin position="29"/>
        <end position="154"/>
    </location>
</feature>
<sequence>MSDVDSFIEEVAEEVRRDRLFRLMRRYGWIAIVAVILLVGGAAVNEYRKAQARAAAEALGDAISAALAQEDPAARLAALQAIEAEGRAAAVAAFLEAEAALQAGEKPVAEAALGRVAADGALPAHYRDLAVLKLAMLQAGEVAAEARIAALEGIAGPGAPYRRLAEEQIALAEIEAGRSDAALERLRRLVEETGTGQGLRQRLSELIVVLGGEAAES</sequence>
<keyword evidence="1" id="KW-0472">Membrane</keyword>
<name>A0A1G9FDN4_9RHOB</name>
<accession>A0A1G9FDN4</accession>
<evidence type="ECO:0000313" key="3">
    <source>
        <dbReference type="EMBL" id="SDK86525.1"/>
    </source>
</evidence>
<evidence type="ECO:0000313" key="4">
    <source>
        <dbReference type="Proteomes" id="UP000199328"/>
    </source>
</evidence>
<organism evidence="3 4">
    <name type="scientific">Meinhardsimonia xiamenensis</name>
    <dbReference type="NCBI Taxonomy" id="990712"/>
    <lineage>
        <taxon>Bacteria</taxon>
        <taxon>Pseudomonadati</taxon>
        <taxon>Pseudomonadota</taxon>
        <taxon>Alphaproteobacteria</taxon>
        <taxon>Rhodobacterales</taxon>
        <taxon>Paracoccaceae</taxon>
        <taxon>Meinhardsimonia</taxon>
    </lineage>
</organism>
<keyword evidence="4" id="KW-1185">Reference proteome</keyword>
<dbReference type="Proteomes" id="UP000199328">
    <property type="component" value="Unassembled WGS sequence"/>
</dbReference>
<keyword evidence="1" id="KW-1133">Transmembrane helix</keyword>
<reference evidence="4" key="1">
    <citation type="submission" date="2016-10" db="EMBL/GenBank/DDBJ databases">
        <authorList>
            <person name="Varghese N."/>
            <person name="Submissions S."/>
        </authorList>
    </citation>
    <scope>NUCLEOTIDE SEQUENCE [LARGE SCALE GENOMIC DNA]</scope>
    <source>
        <strain evidence="4">CGMCC 1.10789</strain>
    </source>
</reference>
<keyword evidence="1" id="KW-0812">Transmembrane</keyword>
<dbReference type="AlphaFoldDB" id="A0A1G9FDN4"/>
<feature type="transmembrane region" description="Helical" evidence="1">
    <location>
        <begin position="26"/>
        <end position="44"/>
    </location>
</feature>
<evidence type="ECO:0000259" key="2">
    <source>
        <dbReference type="Pfam" id="PF09976"/>
    </source>
</evidence>
<dbReference type="Pfam" id="PF09976">
    <property type="entry name" value="TPR_21"/>
    <property type="match status" value="1"/>
</dbReference>
<dbReference type="OrthoDB" id="7173339at2"/>
<protein>
    <recommendedName>
        <fullName evidence="2">Ancillary SecYEG translocon subunit/Cell division coordinator CpoB TPR domain-containing protein</fullName>
    </recommendedName>
</protein>
<dbReference type="EMBL" id="FNFV01000005">
    <property type="protein sequence ID" value="SDK86525.1"/>
    <property type="molecule type" value="Genomic_DNA"/>
</dbReference>
<proteinExistence type="predicted"/>
<dbReference type="InterPro" id="IPR018704">
    <property type="entry name" value="SecYEG/CpoB_TPR"/>
</dbReference>
<dbReference type="RefSeq" id="WP_092500734.1">
    <property type="nucleotide sequence ID" value="NZ_FNFV01000005.1"/>
</dbReference>